<dbReference type="Pfam" id="PF13607">
    <property type="entry name" value="Succ_CoA_lig"/>
    <property type="match status" value="1"/>
</dbReference>
<dbReference type="InterPro" id="IPR043938">
    <property type="entry name" value="Ligase_CoA_dom"/>
</dbReference>
<dbReference type="InterPro" id="IPR051538">
    <property type="entry name" value="Acyl-CoA_Synth/Transferase"/>
</dbReference>
<evidence type="ECO:0000313" key="5">
    <source>
        <dbReference type="EMBL" id="HGY54680.1"/>
    </source>
</evidence>
<evidence type="ECO:0000256" key="1">
    <source>
        <dbReference type="ARBA" id="ARBA00022598"/>
    </source>
</evidence>
<evidence type="ECO:0000259" key="4">
    <source>
        <dbReference type="SMART" id="SM00881"/>
    </source>
</evidence>
<keyword evidence="1" id="KW-0436">Ligase</keyword>
<dbReference type="InterPro" id="IPR013815">
    <property type="entry name" value="ATP_grasp_subdomain_1"/>
</dbReference>
<dbReference type="InterPro" id="IPR036291">
    <property type="entry name" value="NAD(P)-bd_dom_sf"/>
</dbReference>
<dbReference type="InterPro" id="IPR032875">
    <property type="entry name" value="Succ_CoA_lig_flav_dom"/>
</dbReference>
<evidence type="ECO:0000256" key="3">
    <source>
        <dbReference type="ARBA" id="ARBA00022840"/>
    </source>
</evidence>
<dbReference type="Gene3D" id="3.40.50.720">
    <property type="entry name" value="NAD(P)-binding Rossmann-like Domain"/>
    <property type="match status" value="1"/>
</dbReference>
<accession>A0A7V4WTZ7</accession>
<dbReference type="AlphaFoldDB" id="A0A7V4WTZ7"/>
<dbReference type="SUPFAM" id="SSF56059">
    <property type="entry name" value="Glutathione synthetase ATP-binding domain-like"/>
    <property type="match status" value="1"/>
</dbReference>
<proteinExistence type="predicted"/>
<dbReference type="PANTHER" id="PTHR43334">
    <property type="entry name" value="ACETATE--COA LIGASE [ADP-FORMING]"/>
    <property type="match status" value="1"/>
</dbReference>
<dbReference type="Gene3D" id="3.30.1490.20">
    <property type="entry name" value="ATP-grasp fold, A domain"/>
    <property type="match status" value="1"/>
</dbReference>
<dbReference type="Pfam" id="PF13380">
    <property type="entry name" value="CoA_binding_2"/>
    <property type="match status" value="1"/>
</dbReference>
<dbReference type="Gene3D" id="3.30.470.20">
    <property type="entry name" value="ATP-grasp fold, B domain"/>
    <property type="match status" value="1"/>
</dbReference>
<comment type="caution">
    <text evidence="5">The sequence shown here is derived from an EMBL/GenBank/DDBJ whole genome shotgun (WGS) entry which is preliminary data.</text>
</comment>
<dbReference type="SUPFAM" id="SSF51735">
    <property type="entry name" value="NAD(P)-binding Rossmann-fold domains"/>
    <property type="match status" value="1"/>
</dbReference>
<dbReference type="Gene3D" id="3.40.50.261">
    <property type="entry name" value="Succinyl-CoA synthetase domains"/>
    <property type="match status" value="2"/>
</dbReference>
<sequence>MNRMDNILRPRSIAVIGASRKEGSLGSMFLQAVLNMNFKGKIYPINPKADEIMGLKTYPDLQSLPAKPDLAVILLSYNYVPESLKEAGEAGIRDVIVISAGFKEIGGEGIVREQQLVELAKKYGMNLLGPNCMGVFNTDPAVSFNGTFSPTLPNPGHVAYVSQSGALGVAILELAAKTDLGFSVFVSTGNKADISDSDTLEFLYEDSNTSVITMYLENISKPDQFRKISSKIAAIKPILALKAGRTESGFRAASSHTGALANPEYIIDGYLKQCGIIRKDNLEELFDAARALAAQPLPEGPRVAIVTNAGGPGILASDAVDRFGLQLAEISEATVKKLQSVLPEEASAANPVDMIASANHETYRDVLEIVLADPNVDSVVLIIVKPPVNTTPKQIIESLDSIVHNCSKTIIPVLMAQRDENAGLKKFKELHLPVYSYPEAAVKALATMWQYQQIQQRFRKSEAVVVTPRSDDLLETGSGEENKQAPLENLEDLLHQYDIKTVPSIITDSLEEILRFKDQHDKIVLKIANEQIIHKTEAGLVNLNLESDSAVREAFTDIHTKAARLLPDGIAPKFLAQKQLARGIELVLGGKRDVLFGPVIMVGIGGIFIEVLKDVAFRIAPVNAYEAREMIGELRSQALLNGFRGNPEVDRDAFAYAIQRFSLLFAEHPEIAEMDLNPLIWSPAEQALVAVDVRATLLKSSRPE</sequence>
<keyword evidence="3" id="KW-0067">ATP-binding</keyword>
<dbReference type="GO" id="GO:0043758">
    <property type="term" value="F:acetate-CoA ligase (ADP-forming) activity"/>
    <property type="evidence" value="ECO:0007669"/>
    <property type="project" value="InterPro"/>
</dbReference>
<dbReference type="PANTHER" id="PTHR43334:SF1">
    <property type="entry name" value="3-HYDROXYPROPIONATE--COA LIGASE [ADP-FORMING]"/>
    <property type="match status" value="1"/>
</dbReference>
<keyword evidence="2" id="KW-0547">Nucleotide-binding</keyword>
<dbReference type="Pfam" id="PF13549">
    <property type="entry name" value="ATP-grasp_5"/>
    <property type="match status" value="1"/>
</dbReference>
<feature type="domain" description="CoA-binding" evidence="4">
    <location>
        <begin position="7"/>
        <end position="102"/>
    </location>
</feature>
<dbReference type="SUPFAM" id="SSF52210">
    <property type="entry name" value="Succinyl-CoA synthetase domains"/>
    <property type="match status" value="2"/>
</dbReference>
<dbReference type="Pfam" id="PF19045">
    <property type="entry name" value="Ligase_CoA_2"/>
    <property type="match status" value="1"/>
</dbReference>
<dbReference type="Proteomes" id="UP000885779">
    <property type="component" value="Unassembled WGS sequence"/>
</dbReference>
<evidence type="ECO:0000256" key="2">
    <source>
        <dbReference type="ARBA" id="ARBA00022741"/>
    </source>
</evidence>
<dbReference type="GO" id="GO:0005524">
    <property type="term" value="F:ATP binding"/>
    <property type="evidence" value="ECO:0007669"/>
    <property type="project" value="UniProtKB-KW"/>
</dbReference>
<gene>
    <name evidence="5" type="ORF">ENK44_03170</name>
</gene>
<reference evidence="5" key="1">
    <citation type="journal article" date="2020" name="mSystems">
        <title>Genome- and Community-Level Interaction Insights into Carbon Utilization and Element Cycling Functions of Hydrothermarchaeota in Hydrothermal Sediment.</title>
        <authorList>
            <person name="Zhou Z."/>
            <person name="Liu Y."/>
            <person name="Xu W."/>
            <person name="Pan J."/>
            <person name="Luo Z.H."/>
            <person name="Li M."/>
        </authorList>
    </citation>
    <scope>NUCLEOTIDE SEQUENCE [LARGE SCALE GENOMIC DNA]</scope>
    <source>
        <strain evidence="5">HyVt-577</strain>
    </source>
</reference>
<protein>
    <submittedName>
        <fullName evidence="5">CoA-binding protein</fullName>
    </submittedName>
</protein>
<name>A0A7V4WTZ7_CALAY</name>
<dbReference type="InterPro" id="IPR016102">
    <property type="entry name" value="Succinyl-CoA_synth-like"/>
</dbReference>
<dbReference type="SMART" id="SM00881">
    <property type="entry name" value="CoA_binding"/>
    <property type="match status" value="1"/>
</dbReference>
<dbReference type="EMBL" id="DRQG01000026">
    <property type="protein sequence ID" value="HGY54680.1"/>
    <property type="molecule type" value="Genomic_DNA"/>
</dbReference>
<dbReference type="InterPro" id="IPR003781">
    <property type="entry name" value="CoA-bd"/>
</dbReference>
<organism evidence="5">
    <name type="scientific">Caldithrix abyssi</name>
    <dbReference type="NCBI Taxonomy" id="187145"/>
    <lineage>
        <taxon>Bacteria</taxon>
        <taxon>Pseudomonadati</taxon>
        <taxon>Calditrichota</taxon>
        <taxon>Calditrichia</taxon>
        <taxon>Calditrichales</taxon>
        <taxon>Calditrichaceae</taxon>
        <taxon>Caldithrix</taxon>
    </lineage>
</organism>